<name>A0A3N4HEK5_ASCIM</name>
<dbReference type="AlphaFoldDB" id="A0A3N4HEK5"/>
<evidence type="ECO:0000313" key="2">
    <source>
        <dbReference type="EMBL" id="RPA71616.1"/>
    </source>
</evidence>
<evidence type="ECO:0000256" key="1">
    <source>
        <dbReference type="SAM" id="MobiDB-lite"/>
    </source>
</evidence>
<evidence type="ECO:0000313" key="3">
    <source>
        <dbReference type="Proteomes" id="UP000275078"/>
    </source>
</evidence>
<dbReference type="Proteomes" id="UP000275078">
    <property type="component" value="Unassembled WGS sequence"/>
</dbReference>
<feature type="compositionally biased region" description="Basic residues" evidence="1">
    <location>
        <begin position="91"/>
        <end position="103"/>
    </location>
</feature>
<feature type="region of interest" description="Disordered" evidence="1">
    <location>
        <begin position="75"/>
        <end position="141"/>
    </location>
</feature>
<keyword evidence="3" id="KW-1185">Reference proteome</keyword>
<protein>
    <submittedName>
        <fullName evidence="2">Uncharacterized protein</fullName>
    </submittedName>
</protein>
<sequence>MSDSKPMDANKLQTNYAFVMACLRNTRGGHLDLEGVLKEEGMTCTKKRQVYDKLYLLMKKDGIKLSGLFASIGSLSENSTSGGEEGSKNSTLKKKPSTPRKKVQGRDTVALRGGQKKRKVEDEDEFGDGSEEADDSWARAGDALVKGEATYGLSEEEDY</sequence>
<dbReference type="PROSITE" id="PS51257">
    <property type="entry name" value="PROKAR_LIPOPROTEIN"/>
    <property type="match status" value="1"/>
</dbReference>
<feature type="compositionally biased region" description="Acidic residues" evidence="1">
    <location>
        <begin position="122"/>
        <end position="135"/>
    </location>
</feature>
<gene>
    <name evidence="2" type="ORF">BJ508DRAFT_419850</name>
</gene>
<accession>A0A3N4HEK5</accession>
<organism evidence="2 3">
    <name type="scientific">Ascobolus immersus RN42</name>
    <dbReference type="NCBI Taxonomy" id="1160509"/>
    <lineage>
        <taxon>Eukaryota</taxon>
        <taxon>Fungi</taxon>
        <taxon>Dikarya</taxon>
        <taxon>Ascomycota</taxon>
        <taxon>Pezizomycotina</taxon>
        <taxon>Pezizomycetes</taxon>
        <taxon>Pezizales</taxon>
        <taxon>Ascobolaceae</taxon>
        <taxon>Ascobolus</taxon>
    </lineage>
</organism>
<reference evidence="2 3" key="1">
    <citation type="journal article" date="2018" name="Nat. Ecol. Evol.">
        <title>Pezizomycetes genomes reveal the molecular basis of ectomycorrhizal truffle lifestyle.</title>
        <authorList>
            <person name="Murat C."/>
            <person name="Payen T."/>
            <person name="Noel B."/>
            <person name="Kuo A."/>
            <person name="Morin E."/>
            <person name="Chen J."/>
            <person name="Kohler A."/>
            <person name="Krizsan K."/>
            <person name="Balestrini R."/>
            <person name="Da Silva C."/>
            <person name="Montanini B."/>
            <person name="Hainaut M."/>
            <person name="Levati E."/>
            <person name="Barry K.W."/>
            <person name="Belfiori B."/>
            <person name="Cichocki N."/>
            <person name="Clum A."/>
            <person name="Dockter R.B."/>
            <person name="Fauchery L."/>
            <person name="Guy J."/>
            <person name="Iotti M."/>
            <person name="Le Tacon F."/>
            <person name="Lindquist E.A."/>
            <person name="Lipzen A."/>
            <person name="Malagnac F."/>
            <person name="Mello A."/>
            <person name="Molinier V."/>
            <person name="Miyauchi S."/>
            <person name="Poulain J."/>
            <person name="Riccioni C."/>
            <person name="Rubini A."/>
            <person name="Sitrit Y."/>
            <person name="Splivallo R."/>
            <person name="Traeger S."/>
            <person name="Wang M."/>
            <person name="Zifcakova L."/>
            <person name="Wipf D."/>
            <person name="Zambonelli A."/>
            <person name="Paolocci F."/>
            <person name="Nowrousian M."/>
            <person name="Ottonello S."/>
            <person name="Baldrian P."/>
            <person name="Spatafora J.W."/>
            <person name="Henrissat B."/>
            <person name="Nagy L.G."/>
            <person name="Aury J.M."/>
            <person name="Wincker P."/>
            <person name="Grigoriev I.V."/>
            <person name="Bonfante P."/>
            <person name="Martin F.M."/>
        </authorList>
    </citation>
    <scope>NUCLEOTIDE SEQUENCE [LARGE SCALE GENOMIC DNA]</scope>
    <source>
        <strain evidence="2 3">RN42</strain>
    </source>
</reference>
<dbReference type="EMBL" id="ML119912">
    <property type="protein sequence ID" value="RPA71616.1"/>
    <property type="molecule type" value="Genomic_DNA"/>
</dbReference>
<proteinExistence type="predicted"/>